<reference evidence="2 3" key="1">
    <citation type="submission" date="2019-03" db="EMBL/GenBank/DDBJ databases">
        <title>Single cell metagenomics reveals metabolic interactions within the superorganism composed of flagellate Streblomastix strix and complex community of Bacteroidetes bacteria on its surface.</title>
        <authorList>
            <person name="Treitli S.C."/>
            <person name="Kolisko M."/>
            <person name="Husnik F."/>
            <person name="Keeling P."/>
            <person name="Hampl V."/>
        </authorList>
    </citation>
    <scope>NUCLEOTIDE SEQUENCE [LARGE SCALE GENOMIC DNA]</scope>
    <source>
        <strain evidence="2">ST1C</strain>
    </source>
</reference>
<dbReference type="Proteomes" id="UP000324800">
    <property type="component" value="Unassembled WGS sequence"/>
</dbReference>
<keyword evidence="1" id="KW-0812">Transmembrane</keyword>
<keyword evidence="1" id="KW-1133">Transmembrane helix</keyword>
<name>A0A5J4X2P4_9EUKA</name>
<accession>A0A5J4X2P4</accession>
<evidence type="ECO:0000256" key="1">
    <source>
        <dbReference type="SAM" id="Phobius"/>
    </source>
</evidence>
<feature type="transmembrane region" description="Helical" evidence="1">
    <location>
        <begin position="6"/>
        <end position="30"/>
    </location>
</feature>
<gene>
    <name evidence="2" type="ORF">EZS28_003163</name>
</gene>
<evidence type="ECO:0000313" key="3">
    <source>
        <dbReference type="Proteomes" id="UP000324800"/>
    </source>
</evidence>
<comment type="caution">
    <text evidence="2">The sequence shown here is derived from an EMBL/GenBank/DDBJ whole genome shotgun (WGS) entry which is preliminary data.</text>
</comment>
<organism evidence="2 3">
    <name type="scientific">Streblomastix strix</name>
    <dbReference type="NCBI Taxonomy" id="222440"/>
    <lineage>
        <taxon>Eukaryota</taxon>
        <taxon>Metamonada</taxon>
        <taxon>Preaxostyla</taxon>
        <taxon>Oxymonadida</taxon>
        <taxon>Streblomastigidae</taxon>
        <taxon>Streblomastix</taxon>
    </lineage>
</organism>
<protein>
    <submittedName>
        <fullName evidence="2">Uncharacterized protein</fullName>
    </submittedName>
</protein>
<proteinExistence type="predicted"/>
<sequence>MLLYDFAQVHFFFCVFQVLGVSFADVVVFMGKVLLVMNGQSQFSNVAYVMQIQLLEFPVPVVYNSFIQFKSLLTLANINYYKYYYYLSPNFFSLYKQLLFPYFVTSLDLNHIGGCIGRSIIQTRNVPSTEHEQRNLPHPDMSMPGMLFSWPWRSTMNVDACISEGECNM</sequence>
<keyword evidence="1" id="KW-0472">Membrane</keyword>
<dbReference type="AlphaFoldDB" id="A0A5J4X2P4"/>
<evidence type="ECO:0000313" key="2">
    <source>
        <dbReference type="EMBL" id="KAA6401303.1"/>
    </source>
</evidence>
<dbReference type="EMBL" id="SNRW01000411">
    <property type="protein sequence ID" value="KAA6401303.1"/>
    <property type="molecule type" value="Genomic_DNA"/>
</dbReference>